<organism evidence="1 2">
    <name type="scientific">Rugosimonospora acidiphila</name>
    <dbReference type="NCBI Taxonomy" id="556531"/>
    <lineage>
        <taxon>Bacteria</taxon>
        <taxon>Bacillati</taxon>
        <taxon>Actinomycetota</taxon>
        <taxon>Actinomycetes</taxon>
        <taxon>Micromonosporales</taxon>
        <taxon>Micromonosporaceae</taxon>
        <taxon>Rugosimonospora</taxon>
    </lineage>
</organism>
<dbReference type="Proteomes" id="UP001501570">
    <property type="component" value="Unassembled WGS sequence"/>
</dbReference>
<accession>A0ABP9S879</accession>
<protein>
    <recommendedName>
        <fullName evidence="3">Replication restart DNA helicase PriA</fullName>
    </recommendedName>
</protein>
<evidence type="ECO:0000313" key="1">
    <source>
        <dbReference type="EMBL" id="GAA5192658.1"/>
    </source>
</evidence>
<proteinExistence type="predicted"/>
<gene>
    <name evidence="1" type="ORF">GCM10023322_52750</name>
</gene>
<sequence>MRGSGLVHRVDAGAHVEERVAGWKRPQQAPDWAITGWRPTPEIVAMSTLDSYSAVIAAVGGYAVLGIAANGSQPRWLGLGGDPADLHRAALGFFLLRRQALVSVTTMAAPTALRGPRIIGAHPLSRRIVPESDTATDDATEDVAPPAVLTALTTETVAAPATRGDVPAGVAETLREWVDTRRVERLRRGIALRVAEDWQLPAGGILTVEYRVAPGGTDGYLTDAVTGKPLVTAYACRDLHVVAEIAVCPHCLTGTCARCPQPAKPCALCGGWVCGQCAAADGRCPACAAIHKPGTFARRRLQVPRGARVWHGATERCQVTVWEEDGVWSLRRNDHTGTTDSALPGWWVAEIRRFLPGSA</sequence>
<keyword evidence="2" id="KW-1185">Reference proteome</keyword>
<reference evidence="2" key="1">
    <citation type="journal article" date="2019" name="Int. J. Syst. Evol. Microbiol.">
        <title>The Global Catalogue of Microorganisms (GCM) 10K type strain sequencing project: providing services to taxonomists for standard genome sequencing and annotation.</title>
        <authorList>
            <consortium name="The Broad Institute Genomics Platform"/>
            <consortium name="The Broad Institute Genome Sequencing Center for Infectious Disease"/>
            <person name="Wu L."/>
            <person name="Ma J."/>
        </authorList>
    </citation>
    <scope>NUCLEOTIDE SEQUENCE [LARGE SCALE GENOMIC DNA]</scope>
    <source>
        <strain evidence="2">JCM 18304</strain>
    </source>
</reference>
<evidence type="ECO:0008006" key="3">
    <source>
        <dbReference type="Google" id="ProtNLM"/>
    </source>
</evidence>
<evidence type="ECO:0000313" key="2">
    <source>
        <dbReference type="Proteomes" id="UP001501570"/>
    </source>
</evidence>
<name>A0ABP9S879_9ACTN</name>
<dbReference type="EMBL" id="BAABJQ010000017">
    <property type="protein sequence ID" value="GAA5192658.1"/>
    <property type="molecule type" value="Genomic_DNA"/>
</dbReference>
<comment type="caution">
    <text evidence="1">The sequence shown here is derived from an EMBL/GenBank/DDBJ whole genome shotgun (WGS) entry which is preliminary data.</text>
</comment>